<name>A0A1I5X1Y1_9ACTN</name>
<sequence>MYAWIWRRLPGAWQTKTATAAGLLIAVAALLWYVVFPWVEPKVQFDHGVVQTPAPSGTATPGTATPGG</sequence>
<keyword evidence="1" id="KW-0812">Transmembrane</keyword>
<dbReference type="InParanoid" id="A0A1I5X1Y1"/>
<dbReference type="EMBL" id="FOVH01000025">
    <property type="protein sequence ID" value="SFQ25993.1"/>
    <property type="molecule type" value="Genomic_DNA"/>
</dbReference>
<keyword evidence="1" id="KW-0472">Membrane</keyword>
<evidence type="ECO:0000313" key="2">
    <source>
        <dbReference type="EMBL" id="SFQ25993.1"/>
    </source>
</evidence>
<evidence type="ECO:0000256" key="1">
    <source>
        <dbReference type="SAM" id="Phobius"/>
    </source>
</evidence>
<protein>
    <submittedName>
        <fullName evidence="2">Uncharacterized protein</fullName>
    </submittedName>
</protein>
<proteinExistence type="predicted"/>
<organism evidence="2 3">
    <name type="scientific">Actinomadura madurae</name>
    <dbReference type="NCBI Taxonomy" id="1993"/>
    <lineage>
        <taxon>Bacteria</taxon>
        <taxon>Bacillati</taxon>
        <taxon>Actinomycetota</taxon>
        <taxon>Actinomycetes</taxon>
        <taxon>Streptosporangiales</taxon>
        <taxon>Thermomonosporaceae</taxon>
        <taxon>Actinomadura</taxon>
    </lineage>
</organism>
<dbReference type="eggNOG" id="ENOG5033BI6">
    <property type="taxonomic scope" value="Bacteria"/>
</dbReference>
<dbReference type="AlphaFoldDB" id="A0A1I5X1Y1"/>
<reference evidence="2 3" key="1">
    <citation type="submission" date="2016-10" db="EMBL/GenBank/DDBJ databases">
        <authorList>
            <person name="de Groot N.N."/>
        </authorList>
    </citation>
    <scope>NUCLEOTIDE SEQUENCE [LARGE SCALE GENOMIC DNA]</scope>
    <source>
        <strain evidence="2 3">DSM 43067</strain>
    </source>
</reference>
<keyword evidence="3" id="KW-1185">Reference proteome</keyword>
<evidence type="ECO:0000313" key="3">
    <source>
        <dbReference type="Proteomes" id="UP000183413"/>
    </source>
</evidence>
<feature type="transmembrane region" description="Helical" evidence="1">
    <location>
        <begin position="20"/>
        <end position="39"/>
    </location>
</feature>
<dbReference type="RefSeq" id="WP_075024575.1">
    <property type="nucleotide sequence ID" value="NZ_CP094265.1"/>
</dbReference>
<accession>A0A1I5X1Y1</accession>
<dbReference type="STRING" id="1993.SAMN04489713_12580"/>
<keyword evidence="1" id="KW-1133">Transmembrane helix</keyword>
<dbReference type="Proteomes" id="UP000183413">
    <property type="component" value="Unassembled WGS sequence"/>
</dbReference>
<gene>
    <name evidence="2" type="ORF">SAMN04489713_12580</name>
</gene>